<accession>A0A915NAH7</accession>
<keyword evidence="3" id="KW-1185">Reference proteome</keyword>
<feature type="chain" id="PRO_5037158555" evidence="2">
    <location>
        <begin position="17"/>
        <end position="198"/>
    </location>
</feature>
<feature type="compositionally biased region" description="Polar residues" evidence="1">
    <location>
        <begin position="91"/>
        <end position="121"/>
    </location>
</feature>
<dbReference type="WBParaSite" id="scf7180000416124.g73">
    <property type="protein sequence ID" value="scf7180000416124.g73"/>
    <property type="gene ID" value="scf7180000416124.g73"/>
</dbReference>
<feature type="region of interest" description="Disordered" evidence="1">
    <location>
        <begin position="87"/>
        <end position="198"/>
    </location>
</feature>
<evidence type="ECO:0000313" key="3">
    <source>
        <dbReference type="Proteomes" id="UP000887560"/>
    </source>
</evidence>
<feature type="signal peptide" evidence="2">
    <location>
        <begin position="1"/>
        <end position="16"/>
    </location>
</feature>
<organism evidence="3 4">
    <name type="scientific">Meloidogyne floridensis</name>
    <dbReference type="NCBI Taxonomy" id="298350"/>
    <lineage>
        <taxon>Eukaryota</taxon>
        <taxon>Metazoa</taxon>
        <taxon>Ecdysozoa</taxon>
        <taxon>Nematoda</taxon>
        <taxon>Chromadorea</taxon>
        <taxon>Rhabditida</taxon>
        <taxon>Tylenchina</taxon>
        <taxon>Tylenchomorpha</taxon>
        <taxon>Tylenchoidea</taxon>
        <taxon>Meloidogynidae</taxon>
        <taxon>Meloidogyninae</taxon>
        <taxon>Meloidogyne</taxon>
    </lineage>
</organism>
<evidence type="ECO:0000256" key="1">
    <source>
        <dbReference type="SAM" id="MobiDB-lite"/>
    </source>
</evidence>
<name>A0A915NAH7_9BILA</name>
<evidence type="ECO:0000313" key="4">
    <source>
        <dbReference type="WBParaSite" id="scf7180000416124.g73"/>
    </source>
</evidence>
<protein>
    <submittedName>
        <fullName evidence="4">Uncharacterized protein</fullName>
    </submittedName>
</protein>
<proteinExistence type="predicted"/>
<reference evidence="4" key="1">
    <citation type="submission" date="2022-11" db="UniProtKB">
        <authorList>
            <consortium name="WormBaseParasite"/>
        </authorList>
    </citation>
    <scope>IDENTIFICATION</scope>
</reference>
<feature type="compositionally biased region" description="Low complexity" evidence="1">
    <location>
        <begin position="158"/>
        <end position="188"/>
    </location>
</feature>
<sequence>MAALSTLVELMARASATVFSQVYTNALEKAAQQQQHQQQLNLQSQQALAAFPMFPALMASVSIPQTMPCISPISQQHQQQHQIRPLPIEMPNNSTNNILIPSKVHPQQPQNLSENGCSTTKPNRKRKRSKTAGNVEGTPPIKQQILQEVEIKQPNNHQQLPPIEQQQSSSSTSPPSASRISSPDSNSIVHKGRKLKLY</sequence>
<evidence type="ECO:0000256" key="2">
    <source>
        <dbReference type="SAM" id="SignalP"/>
    </source>
</evidence>
<dbReference type="Proteomes" id="UP000887560">
    <property type="component" value="Unplaced"/>
</dbReference>
<dbReference type="AlphaFoldDB" id="A0A915NAH7"/>
<keyword evidence="2" id="KW-0732">Signal</keyword>